<gene>
    <name evidence="4" type="ORF">PVK37_08985</name>
</gene>
<organism evidence="4 5">
    <name type="scientific">Micromonospora cathayae</name>
    <dbReference type="NCBI Taxonomy" id="3028804"/>
    <lineage>
        <taxon>Bacteria</taxon>
        <taxon>Bacillati</taxon>
        <taxon>Actinomycetota</taxon>
        <taxon>Actinomycetes</taxon>
        <taxon>Micromonosporales</taxon>
        <taxon>Micromonosporaceae</taxon>
        <taxon>Micromonospora</taxon>
    </lineage>
</organism>
<protein>
    <recommendedName>
        <fullName evidence="2">Anti-sigma factor antagonist</fullName>
    </recommendedName>
</protein>
<dbReference type="SUPFAM" id="SSF52091">
    <property type="entry name" value="SpoIIaa-like"/>
    <property type="match status" value="1"/>
</dbReference>
<dbReference type="InterPro" id="IPR058548">
    <property type="entry name" value="MlaB-like_STAS"/>
</dbReference>
<dbReference type="PANTHER" id="PTHR33495">
    <property type="entry name" value="ANTI-SIGMA FACTOR ANTAGONIST TM_1081-RELATED-RELATED"/>
    <property type="match status" value="1"/>
</dbReference>
<evidence type="ECO:0000313" key="4">
    <source>
        <dbReference type="EMBL" id="WDZ86510.1"/>
    </source>
</evidence>
<dbReference type="PROSITE" id="PS50801">
    <property type="entry name" value="STAS"/>
    <property type="match status" value="1"/>
</dbReference>
<proteinExistence type="inferred from homology"/>
<dbReference type="CDD" id="cd07043">
    <property type="entry name" value="STAS_anti-anti-sigma_factors"/>
    <property type="match status" value="1"/>
</dbReference>
<dbReference type="NCBIfam" id="TIGR00377">
    <property type="entry name" value="ant_ant_sig"/>
    <property type="match status" value="1"/>
</dbReference>
<reference evidence="4 5" key="1">
    <citation type="submission" date="2023-02" db="EMBL/GenBank/DDBJ databases">
        <authorList>
            <person name="Mo P."/>
        </authorList>
    </citation>
    <scope>NUCLEOTIDE SEQUENCE [LARGE SCALE GENOMIC DNA]</scope>
    <source>
        <strain evidence="4 5">HUAS 3</strain>
    </source>
</reference>
<comment type="similarity">
    <text evidence="1 2">Belongs to the anti-sigma-factor antagonist family.</text>
</comment>
<dbReference type="Pfam" id="PF13466">
    <property type="entry name" value="STAS_2"/>
    <property type="match status" value="1"/>
</dbReference>
<dbReference type="EMBL" id="CP118615">
    <property type="protein sequence ID" value="WDZ86510.1"/>
    <property type="molecule type" value="Genomic_DNA"/>
</dbReference>
<evidence type="ECO:0000313" key="5">
    <source>
        <dbReference type="Proteomes" id="UP001219605"/>
    </source>
</evidence>
<dbReference type="RefSeq" id="WP_275033341.1">
    <property type="nucleotide sequence ID" value="NZ_CP118615.1"/>
</dbReference>
<dbReference type="PANTHER" id="PTHR33495:SF2">
    <property type="entry name" value="ANTI-SIGMA FACTOR ANTAGONIST TM_1081-RELATED"/>
    <property type="match status" value="1"/>
</dbReference>
<dbReference type="Proteomes" id="UP001219605">
    <property type="component" value="Chromosome"/>
</dbReference>
<dbReference type="InterPro" id="IPR003658">
    <property type="entry name" value="Anti-sigma_ant"/>
</dbReference>
<accession>A0ABY7ZU01</accession>
<evidence type="ECO:0000256" key="1">
    <source>
        <dbReference type="ARBA" id="ARBA00009013"/>
    </source>
</evidence>
<evidence type="ECO:0000259" key="3">
    <source>
        <dbReference type="PROSITE" id="PS50801"/>
    </source>
</evidence>
<feature type="domain" description="STAS" evidence="3">
    <location>
        <begin position="17"/>
        <end position="117"/>
    </location>
</feature>
<dbReference type="InterPro" id="IPR036513">
    <property type="entry name" value="STAS_dom_sf"/>
</dbReference>
<keyword evidence="5" id="KW-1185">Reference proteome</keyword>
<evidence type="ECO:0000256" key="2">
    <source>
        <dbReference type="RuleBase" id="RU003749"/>
    </source>
</evidence>
<sequence>MTTARTTHNAFSTAGLSLVPIRIADDRVRLAVAGEVDMATARQFDDVLIGLLQERPTLIDVDLEGLRFLDSAGILVLLRNHTSAAEQGCQLMISNPPATVRRVLHITGVLALLTAEA</sequence>
<dbReference type="InterPro" id="IPR002645">
    <property type="entry name" value="STAS_dom"/>
</dbReference>
<name>A0ABY7ZU01_9ACTN</name>
<dbReference type="Gene3D" id="3.30.750.24">
    <property type="entry name" value="STAS domain"/>
    <property type="match status" value="1"/>
</dbReference>